<dbReference type="RefSeq" id="WP_120809959.1">
    <property type="nucleotide sequence ID" value="NZ_RBID01000011.1"/>
</dbReference>
<evidence type="ECO:0000313" key="1">
    <source>
        <dbReference type="EMBL" id="RKQ61355.1"/>
    </source>
</evidence>
<dbReference type="EMBL" id="RBID01000011">
    <property type="protein sequence ID" value="RKQ61355.1"/>
    <property type="molecule type" value="Genomic_DNA"/>
</dbReference>
<evidence type="ECO:0000313" key="2">
    <source>
        <dbReference type="Proteomes" id="UP000279384"/>
    </source>
</evidence>
<organism evidence="1 2">
    <name type="scientific">Vogesella indigofera</name>
    <name type="common">Pseudomonas indigofera</name>
    <dbReference type="NCBI Taxonomy" id="45465"/>
    <lineage>
        <taxon>Bacteria</taxon>
        <taxon>Pseudomonadati</taxon>
        <taxon>Pseudomonadota</taxon>
        <taxon>Betaproteobacteria</taxon>
        <taxon>Neisseriales</taxon>
        <taxon>Chromobacteriaceae</taxon>
        <taxon>Vogesella</taxon>
    </lineage>
</organism>
<name>A0A495BJW7_VOGIN</name>
<dbReference type="AlphaFoldDB" id="A0A495BJW7"/>
<dbReference type="Proteomes" id="UP000279384">
    <property type="component" value="Unassembled WGS sequence"/>
</dbReference>
<reference evidence="1 2" key="1">
    <citation type="submission" date="2018-10" db="EMBL/GenBank/DDBJ databases">
        <title>Genomic Encyclopedia of Type Strains, Phase IV (KMG-IV): sequencing the most valuable type-strain genomes for metagenomic binning, comparative biology and taxonomic classification.</title>
        <authorList>
            <person name="Goeker M."/>
        </authorList>
    </citation>
    <scope>NUCLEOTIDE SEQUENCE [LARGE SCALE GENOMIC DNA]</scope>
    <source>
        <strain evidence="1 2">DSM 3303</strain>
    </source>
</reference>
<gene>
    <name evidence="1" type="ORF">C8E02_1126</name>
</gene>
<sequence>MTLTSSLGTFGDNAQMLCTIEKQAEIKGLLQELGWSQAKFCGEYFDLSDEFGDGFSGHEDEELTRLQHRFKKELTRQTTKPERLQTYIDFILAHDEYRGSLIKPRMVYKPYDKQTMATIQKMSQALTKLIEQGED</sequence>
<proteinExistence type="predicted"/>
<accession>A0A495BJW7</accession>
<protein>
    <submittedName>
        <fullName evidence="1">Uncharacterized protein</fullName>
    </submittedName>
</protein>
<comment type="caution">
    <text evidence="1">The sequence shown here is derived from an EMBL/GenBank/DDBJ whole genome shotgun (WGS) entry which is preliminary data.</text>
</comment>